<keyword evidence="4" id="KW-0418">Kinase</keyword>
<evidence type="ECO:0000256" key="7">
    <source>
        <dbReference type="ARBA" id="ARBA00035898"/>
    </source>
</evidence>
<keyword evidence="5" id="KW-0067">ATP-binding</keyword>
<dbReference type="GO" id="GO:0016301">
    <property type="term" value="F:kinase activity"/>
    <property type="evidence" value="ECO:0007669"/>
    <property type="project" value="UniProtKB-KW"/>
</dbReference>
<dbReference type="GO" id="GO:0005524">
    <property type="term" value="F:ATP binding"/>
    <property type="evidence" value="ECO:0007669"/>
    <property type="project" value="UniProtKB-KW"/>
</dbReference>
<evidence type="ECO:0000256" key="5">
    <source>
        <dbReference type="ARBA" id="ARBA00022840"/>
    </source>
</evidence>
<dbReference type="Pfam" id="PF07005">
    <property type="entry name" value="SBD_N"/>
    <property type="match status" value="1"/>
</dbReference>
<dbReference type="Pfam" id="PF17042">
    <property type="entry name" value="NBD_C"/>
    <property type="match status" value="1"/>
</dbReference>
<comment type="catalytic activity">
    <reaction evidence="8">
        <text>3-dehydro-D-erythronate + ATP = 3-dehydro-4-O-phospho-D-erythronate + ADP + H(+)</text>
        <dbReference type="Rhea" id="RHEA:52556"/>
        <dbReference type="ChEBI" id="CHEBI:15378"/>
        <dbReference type="ChEBI" id="CHEBI:30616"/>
        <dbReference type="ChEBI" id="CHEBI:57958"/>
        <dbReference type="ChEBI" id="CHEBI:136593"/>
        <dbReference type="ChEBI" id="CHEBI:456216"/>
        <dbReference type="EC" id="2.7.1.217"/>
    </reaction>
</comment>
<comment type="similarity">
    <text evidence="1">Belongs to the four-carbon acid sugar kinase family.</text>
</comment>
<dbReference type="KEGG" id="fap:GR316_12470"/>
<dbReference type="SUPFAM" id="SSF142764">
    <property type="entry name" value="YgbK-like"/>
    <property type="match status" value="1"/>
</dbReference>
<dbReference type="InterPro" id="IPR010737">
    <property type="entry name" value="4-carb_acid_sugar_kinase_N"/>
</dbReference>
<feature type="domain" description="Four-carbon acid sugar kinase nucleotide binding" evidence="14">
    <location>
        <begin position="259"/>
        <end position="417"/>
    </location>
</feature>
<reference evidence="15" key="1">
    <citation type="submission" date="2020-01" db="EMBL/GenBank/DDBJ databases">
        <authorList>
            <person name="Yang Y."/>
            <person name="Kwon Y.M."/>
        </authorList>
    </citation>
    <scope>NUCLEOTIDE SEQUENCE</scope>
    <source>
        <strain evidence="15">PG104</strain>
        <plasmid evidence="15">unnamed2</plasmid>
    </source>
</reference>
<protein>
    <recommendedName>
        <fullName evidence="11">3-oxo-tetronate kinase</fullName>
        <ecNumber evidence="10">2.7.1.217</ecNumber>
    </recommendedName>
    <alternativeName>
        <fullName evidence="12">3-dehydrotetronate 4-kinase</fullName>
    </alternativeName>
</protein>
<evidence type="ECO:0000313" key="15">
    <source>
        <dbReference type="EMBL" id="QUS37186.1"/>
    </source>
</evidence>
<evidence type="ECO:0000313" key="16">
    <source>
        <dbReference type="Proteomes" id="UP000679284"/>
    </source>
</evidence>
<keyword evidence="16" id="KW-1185">Reference proteome</keyword>
<evidence type="ECO:0000259" key="14">
    <source>
        <dbReference type="Pfam" id="PF17042"/>
    </source>
</evidence>
<geneLocation type="plasmid" evidence="15 16">
    <name>unnamed2</name>
</geneLocation>
<dbReference type="Gene3D" id="3.40.980.20">
    <property type="entry name" value="Four-carbon acid sugar kinase, nucleotide binding domain"/>
    <property type="match status" value="1"/>
</dbReference>
<evidence type="ECO:0000256" key="8">
    <source>
        <dbReference type="ARBA" id="ARBA00036346"/>
    </source>
</evidence>
<sequence length="433" mass="44318">MMIGVIADDFTGATDIAGFLVANGLATTQMIGVPEAGTTVEGDAVVVSLKSRSNPAGEAVADSLAALEWLQSLGCRQIFQKYCSTFDSTAKGNIGPVADALMAAIGTDITVVCPALPINGRSIYKGYLFVGDQLLQESGMKDHPITPMTDSNLMRLMEMQSKGRAGVVTTATVERGVEAVRAEIERLRASGVSYVVLDAVSDAHLDVLGQAVADMALVTGGSGLGAGIARAVATGDTGRIEELARAAAEAGTPLHGPGIVISGSCSVMTNAQVAAYRDLAPVFDVDVERCLADPDAYGAEMAEWALAQPQDGGRPAPLITATAKPEVLRGIQARYGAAASEAVERAFAAAARRLADGGIVRFVVAGGETSGSVTQALAVSGFAIGPQIAPGVPWVRAVDRPLSLALKSGNFGAESFFVDCQPAEIRAVIGGAA</sequence>
<evidence type="ECO:0000256" key="10">
    <source>
        <dbReference type="ARBA" id="ARBA00039095"/>
    </source>
</evidence>
<feature type="domain" description="Four-carbon acid sugar kinase N-terminal" evidence="13">
    <location>
        <begin position="3"/>
        <end position="226"/>
    </location>
</feature>
<evidence type="ECO:0000256" key="6">
    <source>
        <dbReference type="ARBA" id="ARBA00023277"/>
    </source>
</evidence>
<comment type="function">
    <text evidence="9">Catalyzes the ATP-dependent phosphorylation of 3-oxo-tetronate to 3-oxo-tetronate 4-phosphate.</text>
</comment>
<evidence type="ECO:0000256" key="11">
    <source>
        <dbReference type="ARBA" id="ARBA00039461"/>
    </source>
</evidence>
<keyword evidence="2" id="KW-0808">Transferase</keyword>
<keyword evidence="15" id="KW-0614">Plasmid</keyword>
<dbReference type="RefSeq" id="WP_211785460.1">
    <property type="nucleotide sequence ID" value="NZ_CP047291.1"/>
</dbReference>
<keyword evidence="3" id="KW-0547">Nucleotide-binding</keyword>
<dbReference type="EMBL" id="CP047291">
    <property type="protein sequence ID" value="QUS37186.1"/>
    <property type="molecule type" value="Genomic_DNA"/>
</dbReference>
<dbReference type="NCBIfam" id="NF043035">
    <property type="entry name" value="OxoTetrKin"/>
    <property type="match status" value="1"/>
</dbReference>
<keyword evidence="6" id="KW-0119">Carbohydrate metabolism</keyword>
<evidence type="ECO:0000256" key="12">
    <source>
        <dbReference type="ARBA" id="ARBA00041377"/>
    </source>
</evidence>
<evidence type="ECO:0000256" key="4">
    <source>
        <dbReference type="ARBA" id="ARBA00022777"/>
    </source>
</evidence>
<evidence type="ECO:0000256" key="2">
    <source>
        <dbReference type="ARBA" id="ARBA00022679"/>
    </source>
</evidence>
<dbReference type="InterPro" id="IPR050007">
    <property type="entry name" value="OtnK"/>
</dbReference>
<dbReference type="Gene3D" id="3.40.50.10840">
    <property type="entry name" value="Putative sugar-binding, N-terminal domain"/>
    <property type="match status" value="1"/>
</dbReference>
<gene>
    <name evidence="15" type="ORF">GR316_12470</name>
</gene>
<organism evidence="15 16">
    <name type="scientific">Falsirhodobacter algicola</name>
    <dbReference type="NCBI Taxonomy" id="2692330"/>
    <lineage>
        <taxon>Bacteria</taxon>
        <taxon>Pseudomonadati</taxon>
        <taxon>Pseudomonadota</taxon>
        <taxon>Alphaproteobacteria</taxon>
        <taxon>Rhodobacterales</taxon>
        <taxon>Paracoccaceae</taxon>
        <taxon>Falsirhodobacter</taxon>
    </lineage>
</organism>
<dbReference type="Proteomes" id="UP000679284">
    <property type="component" value="Plasmid unnamed2"/>
</dbReference>
<dbReference type="InterPro" id="IPR031475">
    <property type="entry name" value="NBD_C"/>
</dbReference>
<dbReference type="EC" id="2.7.1.217" evidence="10"/>
<dbReference type="InterPro" id="IPR037051">
    <property type="entry name" value="4-carb_acid_sugar_kinase_N_sf"/>
</dbReference>
<proteinExistence type="inferred from homology"/>
<evidence type="ECO:0000256" key="9">
    <source>
        <dbReference type="ARBA" id="ARBA00037335"/>
    </source>
</evidence>
<accession>A0A8J8MUY6</accession>
<evidence type="ECO:0000256" key="1">
    <source>
        <dbReference type="ARBA" id="ARBA00005715"/>
    </source>
</evidence>
<dbReference type="AlphaFoldDB" id="A0A8J8MUY6"/>
<evidence type="ECO:0000256" key="3">
    <source>
        <dbReference type="ARBA" id="ARBA00022741"/>
    </source>
</evidence>
<evidence type="ECO:0000259" key="13">
    <source>
        <dbReference type="Pfam" id="PF07005"/>
    </source>
</evidence>
<name>A0A8J8MUY6_9RHOB</name>
<dbReference type="InterPro" id="IPR042213">
    <property type="entry name" value="NBD_C_sf"/>
</dbReference>
<comment type="catalytic activity">
    <reaction evidence="7">
        <text>3-dehydro-L-erythronate + ATP = 3-dehydro-4-O-phospho-L-erythronate + ADP + H(+)</text>
        <dbReference type="Rhea" id="RHEA:52552"/>
        <dbReference type="ChEBI" id="CHEBI:15378"/>
        <dbReference type="ChEBI" id="CHEBI:30616"/>
        <dbReference type="ChEBI" id="CHEBI:136592"/>
        <dbReference type="ChEBI" id="CHEBI:136670"/>
        <dbReference type="ChEBI" id="CHEBI:456216"/>
        <dbReference type="EC" id="2.7.1.217"/>
    </reaction>
</comment>